<feature type="non-terminal residue" evidence="3">
    <location>
        <position position="1"/>
    </location>
</feature>
<dbReference type="Pfam" id="PF13456">
    <property type="entry name" value="RVT_3"/>
    <property type="match status" value="1"/>
</dbReference>
<name>A0A371I0U0_MUCPR</name>
<evidence type="ECO:0000259" key="2">
    <source>
        <dbReference type="Pfam" id="PF13456"/>
    </source>
</evidence>
<evidence type="ECO:0000256" key="1">
    <source>
        <dbReference type="SAM" id="MobiDB-lite"/>
    </source>
</evidence>
<dbReference type="InterPro" id="IPR036397">
    <property type="entry name" value="RNaseH_sf"/>
</dbReference>
<gene>
    <name evidence="3" type="ORF">CR513_07106</name>
</gene>
<feature type="region of interest" description="Disordered" evidence="1">
    <location>
        <begin position="1"/>
        <end position="23"/>
    </location>
</feature>
<evidence type="ECO:0000313" key="4">
    <source>
        <dbReference type="Proteomes" id="UP000257109"/>
    </source>
</evidence>
<feature type="compositionally biased region" description="Basic and acidic residues" evidence="1">
    <location>
        <begin position="1"/>
        <end position="12"/>
    </location>
</feature>
<organism evidence="3 4">
    <name type="scientific">Mucuna pruriens</name>
    <name type="common">Velvet bean</name>
    <name type="synonym">Dolichos pruriens</name>
    <dbReference type="NCBI Taxonomy" id="157652"/>
    <lineage>
        <taxon>Eukaryota</taxon>
        <taxon>Viridiplantae</taxon>
        <taxon>Streptophyta</taxon>
        <taxon>Embryophyta</taxon>
        <taxon>Tracheophyta</taxon>
        <taxon>Spermatophyta</taxon>
        <taxon>Magnoliopsida</taxon>
        <taxon>eudicotyledons</taxon>
        <taxon>Gunneridae</taxon>
        <taxon>Pentapetalae</taxon>
        <taxon>rosids</taxon>
        <taxon>fabids</taxon>
        <taxon>Fabales</taxon>
        <taxon>Fabaceae</taxon>
        <taxon>Papilionoideae</taxon>
        <taxon>50 kb inversion clade</taxon>
        <taxon>NPAAA clade</taxon>
        <taxon>indigoferoid/millettioid clade</taxon>
        <taxon>Phaseoleae</taxon>
        <taxon>Mucuna</taxon>
    </lineage>
</organism>
<sequence>MVEIAKENELGQKLEQPNKPINQQGKVKDSFLLRYYHKVINTLQKFDASKVKHIPREDNTLANMLSKLTTSKASQY</sequence>
<dbReference type="Gene3D" id="3.30.420.10">
    <property type="entry name" value="Ribonuclease H-like superfamily/Ribonuclease H"/>
    <property type="match status" value="1"/>
</dbReference>
<protein>
    <recommendedName>
        <fullName evidence="2">RNase H type-1 domain-containing protein</fullName>
    </recommendedName>
</protein>
<dbReference type="Proteomes" id="UP000257109">
    <property type="component" value="Unassembled WGS sequence"/>
</dbReference>
<dbReference type="GO" id="GO:0004523">
    <property type="term" value="F:RNA-DNA hybrid ribonuclease activity"/>
    <property type="evidence" value="ECO:0007669"/>
    <property type="project" value="InterPro"/>
</dbReference>
<accession>A0A371I0U0</accession>
<dbReference type="AlphaFoldDB" id="A0A371I0U0"/>
<dbReference type="GO" id="GO:0003676">
    <property type="term" value="F:nucleic acid binding"/>
    <property type="evidence" value="ECO:0007669"/>
    <property type="project" value="InterPro"/>
</dbReference>
<dbReference type="InterPro" id="IPR002156">
    <property type="entry name" value="RNaseH_domain"/>
</dbReference>
<proteinExistence type="predicted"/>
<dbReference type="EMBL" id="QJKJ01001238">
    <property type="protein sequence ID" value="RDY08650.1"/>
    <property type="molecule type" value="Genomic_DNA"/>
</dbReference>
<evidence type="ECO:0000313" key="3">
    <source>
        <dbReference type="EMBL" id="RDY08650.1"/>
    </source>
</evidence>
<keyword evidence="4" id="KW-1185">Reference proteome</keyword>
<reference evidence="3" key="1">
    <citation type="submission" date="2018-05" db="EMBL/GenBank/DDBJ databases">
        <title>Draft genome of Mucuna pruriens seed.</title>
        <authorList>
            <person name="Nnadi N.E."/>
            <person name="Vos R."/>
            <person name="Hasami M.H."/>
            <person name="Devisetty U.K."/>
            <person name="Aguiy J.C."/>
        </authorList>
    </citation>
    <scope>NUCLEOTIDE SEQUENCE [LARGE SCALE GENOMIC DNA]</scope>
    <source>
        <strain evidence="3">JCA_2017</strain>
    </source>
</reference>
<comment type="caution">
    <text evidence="3">The sequence shown here is derived from an EMBL/GenBank/DDBJ whole genome shotgun (WGS) entry which is preliminary data.</text>
</comment>
<feature type="domain" description="RNase H type-1" evidence="2">
    <location>
        <begin position="21"/>
        <end position="67"/>
    </location>
</feature>